<dbReference type="InterPro" id="IPR011335">
    <property type="entry name" value="Restrct_endonuc-II-like"/>
</dbReference>
<reference evidence="2 3" key="1">
    <citation type="submission" date="2018-08" db="EMBL/GenBank/DDBJ databases">
        <title>Henriciella mobilis sp. nov., isolated from seawater.</title>
        <authorList>
            <person name="Cheng H."/>
            <person name="Wu Y.-H."/>
            <person name="Xu X.-W."/>
            <person name="Guo L.-L."/>
        </authorList>
    </citation>
    <scope>NUCLEOTIDE SEQUENCE [LARGE SCALE GENOMIC DNA]</scope>
    <source>
        <strain evidence="2 3">JN25</strain>
    </source>
</reference>
<organism evidence="2 3">
    <name type="scientific">Henriciella mobilis</name>
    <dbReference type="NCBI Taxonomy" id="2305467"/>
    <lineage>
        <taxon>Bacteria</taxon>
        <taxon>Pseudomonadati</taxon>
        <taxon>Pseudomonadota</taxon>
        <taxon>Alphaproteobacteria</taxon>
        <taxon>Hyphomonadales</taxon>
        <taxon>Hyphomonadaceae</taxon>
        <taxon>Henriciella</taxon>
    </lineage>
</organism>
<dbReference type="EMBL" id="QWFX01000005">
    <property type="protein sequence ID" value="RIJ32987.1"/>
    <property type="molecule type" value="Genomic_DNA"/>
</dbReference>
<dbReference type="SUPFAM" id="SSF52980">
    <property type="entry name" value="Restriction endonuclease-like"/>
    <property type="match status" value="1"/>
</dbReference>
<dbReference type="PANTHER" id="PTHR38590">
    <property type="entry name" value="BLL0828 PROTEIN"/>
    <property type="match status" value="1"/>
</dbReference>
<accession>A0A399RSY6</accession>
<dbReference type="Proteomes" id="UP000266385">
    <property type="component" value="Unassembled WGS sequence"/>
</dbReference>
<dbReference type="Gene3D" id="3.40.960.10">
    <property type="entry name" value="VSR Endonuclease"/>
    <property type="match status" value="1"/>
</dbReference>
<evidence type="ECO:0000259" key="1">
    <source>
        <dbReference type="Pfam" id="PF04480"/>
    </source>
</evidence>
<sequence>MMFCMPRQPKTYRARKLRQQANAPEQVAWQTLRALRAYGFPVKRQYAIGPYIVDFAIFRAKLVIEVDGGIHDREAVAQHDAMRQREIEAMGWRVVRFSSEEAMSADTLWGRMTELLGL</sequence>
<evidence type="ECO:0000313" key="3">
    <source>
        <dbReference type="Proteomes" id="UP000266385"/>
    </source>
</evidence>
<dbReference type="Pfam" id="PF04480">
    <property type="entry name" value="DUF559"/>
    <property type="match status" value="1"/>
</dbReference>
<feature type="domain" description="DUF559" evidence="1">
    <location>
        <begin position="11"/>
        <end position="104"/>
    </location>
</feature>
<comment type="caution">
    <text evidence="2">The sequence shown here is derived from an EMBL/GenBank/DDBJ whole genome shotgun (WGS) entry which is preliminary data.</text>
</comment>
<evidence type="ECO:0000313" key="2">
    <source>
        <dbReference type="EMBL" id="RIJ32987.1"/>
    </source>
</evidence>
<dbReference type="PANTHER" id="PTHR38590:SF1">
    <property type="entry name" value="BLL0828 PROTEIN"/>
    <property type="match status" value="1"/>
</dbReference>
<gene>
    <name evidence="2" type="ORF">D1223_03845</name>
</gene>
<keyword evidence="3" id="KW-1185">Reference proteome</keyword>
<protein>
    <submittedName>
        <fullName evidence="2">DUF559 domain-containing protein</fullName>
    </submittedName>
</protein>
<name>A0A399RSY6_9PROT</name>
<dbReference type="CDD" id="cd01038">
    <property type="entry name" value="Endonuclease_DUF559"/>
    <property type="match status" value="1"/>
</dbReference>
<dbReference type="AlphaFoldDB" id="A0A399RSY6"/>
<proteinExistence type="predicted"/>
<dbReference type="InterPro" id="IPR007569">
    <property type="entry name" value="DUF559"/>
</dbReference>
<dbReference type="InterPro" id="IPR047216">
    <property type="entry name" value="Endonuclease_DUF559_bact"/>
</dbReference>